<reference evidence="6" key="1">
    <citation type="journal article" date="2014" name="Genome Announc.">
        <title>Draft genome sequence of the formaldehyde-resistant fungus Byssochlamys spectabilis No. 5 (anamorph Paecilomyces variotii No. 5) (NBRC109023).</title>
        <authorList>
            <person name="Oka T."/>
            <person name="Ekino K."/>
            <person name="Fukuda K."/>
            <person name="Nomura Y."/>
        </authorList>
    </citation>
    <scope>NUCLEOTIDE SEQUENCE [LARGE SCALE GENOMIC DNA]</scope>
    <source>
        <strain evidence="6">No. 5 / NBRC 109023</strain>
    </source>
</reference>
<dbReference type="HOGENOM" id="CLU_004759_5_0_1"/>
<proteinExistence type="predicted"/>
<dbReference type="EMBL" id="BAUL01000122">
    <property type="protein sequence ID" value="GAD95345.1"/>
    <property type="molecule type" value="Genomic_DNA"/>
</dbReference>
<gene>
    <name evidence="5" type="ORF">PVAR5_3987</name>
</gene>
<feature type="compositionally biased region" description="Polar residues" evidence="4">
    <location>
        <begin position="23"/>
        <end position="39"/>
    </location>
</feature>
<dbReference type="InterPro" id="IPR040324">
    <property type="entry name" value="WDR44/Dgr2"/>
</dbReference>
<feature type="compositionally biased region" description="Polar residues" evidence="4">
    <location>
        <begin position="1"/>
        <end position="11"/>
    </location>
</feature>
<dbReference type="Gene3D" id="2.130.10.10">
    <property type="entry name" value="YVTN repeat-like/Quinoprotein amine dehydrogenase"/>
    <property type="match status" value="1"/>
</dbReference>
<feature type="repeat" description="WD" evidence="3">
    <location>
        <begin position="318"/>
        <end position="342"/>
    </location>
</feature>
<dbReference type="Pfam" id="PF00400">
    <property type="entry name" value="WD40"/>
    <property type="match status" value="4"/>
</dbReference>
<feature type="compositionally biased region" description="Low complexity" evidence="4">
    <location>
        <begin position="839"/>
        <end position="849"/>
    </location>
</feature>
<protein>
    <recommendedName>
        <fullName evidence="7">WD repeat protein</fullName>
    </recommendedName>
</protein>
<evidence type="ECO:0000256" key="3">
    <source>
        <dbReference type="PROSITE-ProRule" id="PRU00221"/>
    </source>
</evidence>
<dbReference type="PROSITE" id="PS50082">
    <property type="entry name" value="WD_REPEATS_2"/>
    <property type="match status" value="3"/>
</dbReference>
<feature type="compositionally biased region" description="Polar residues" evidence="4">
    <location>
        <begin position="850"/>
        <end position="868"/>
    </location>
</feature>
<comment type="caution">
    <text evidence="5">The sequence shown here is derived from an EMBL/GenBank/DDBJ whole genome shotgun (WGS) entry which is preliminary data.</text>
</comment>
<dbReference type="PROSITE" id="PS50294">
    <property type="entry name" value="WD_REPEATS_REGION"/>
    <property type="match status" value="1"/>
</dbReference>
<feature type="compositionally biased region" description="Polar residues" evidence="4">
    <location>
        <begin position="798"/>
        <end position="813"/>
    </location>
</feature>
<organism evidence="5 6">
    <name type="scientific">Byssochlamys spectabilis (strain No. 5 / NBRC 109023)</name>
    <name type="common">Paecilomyces variotii</name>
    <dbReference type="NCBI Taxonomy" id="1356009"/>
    <lineage>
        <taxon>Eukaryota</taxon>
        <taxon>Fungi</taxon>
        <taxon>Dikarya</taxon>
        <taxon>Ascomycota</taxon>
        <taxon>Pezizomycotina</taxon>
        <taxon>Eurotiomycetes</taxon>
        <taxon>Eurotiomycetidae</taxon>
        <taxon>Eurotiales</taxon>
        <taxon>Thermoascaceae</taxon>
        <taxon>Paecilomyces</taxon>
    </lineage>
</organism>
<evidence type="ECO:0000313" key="5">
    <source>
        <dbReference type="EMBL" id="GAD95345.1"/>
    </source>
</evidence>
<keyword evidence="6" id="KW-1185">Reference proteome</keyword>
<feature type="compositionally biased region" description="Basic and acidic residues" evidence="4">
    <location>
        <begin position="665"/>
        <end position="677"/>
    </location>
</feature>
<dbReference type="PANTHER" id="PTHR14221:SF0">
    <property type="entry name" value="WD REPEAT-CONTAINING PROTEIN 44"/>
    <property type="match status" value="1"/>
</dbReference>
<dbReference type="eggNOG" id="KOG0283">
    <property type="taxonomic scope" value="Eukaryota"/>
</dbReference>
<dbReference type="FunFam" id="2.130.10.10:FF:000697">
    <property type="entry name" value="WD repeat protein, variant"/>
    <property type="match status" value="1"/>
</dbReference>
<dbReference type="SUPFAM" id="SSF50978">
    <property type="entry name" value="WD40 repeat-like"/>
    <property type="match status" value="1"/>
</dbReference>
<keyword evidence="1 3" id="KW-0853">WD repeat</keyword>
<dbReference type="OrthoDB" id="1932312at2759"/>
<feature type="repeat" description="WD" evidence="3">
    <location>
        <begin position="383"/>
        <end position="416"/>
    </location>
</feature>
<sequence>MAEASSSSKVTPGNRDPAASGVVRSSTIPLASSEGSRTASPDVDRPRSIRASHTFPVGTYRINGSVVTPELLRACGLVEASHPYYYLTPHGAPSQQGTRRPSAIPFTKSSVTEPSADSQSAIDPLSQHILKRTNTEKSIPLRVRAQTSHEAEAGGTDAASSPVLNEQPPLWDIAVLSWCRAPKAHVPENASAADLPYRCAPADSCLLSSCRKGVSFLSRFIPNKKKDQISDSNDGQSEVDDERMDTEVFAHPIGFIPRFPPPPKYIKVKLHNKKQKTFDHVFVAQELKGFDAPDGSDKSAHSATTTGLNRGAKAERAIWALEFSKDGKYLAAAGQDRKIRVWAVIANSEGRRDHELDEEEDEGNGPSLRLTAPVFKSKPIREYEGHTGSILDLCWSKNNFLLSSSMDKTVRLWHVSRPECLCCFKHSDFVTSIQFHPRDDRFFLAGSLDCKLRLWSIPDKSVAFWATVPEMITAVAFTPDGKSSIAGCLNGLCLIYDTDGLKLNGQMHVRSARGRNAKGSKITGIDTIVQPPNDPNGDVKLLITSNDSRIRLYNFKDRNLEAKFRGNENMSSQIRASFSDDGKYVICGSEDRRAYIWSTGWNDRETDKRAVEVFETQSSIVTAAVMAPTRTKQLLSFSGDPIYDLCNPPPITLGPQPESRISSRSRTDSGALRKDDPAPGSGKTDSVNTTRAHESPNYISRSAHPNGNIIIAADYSGRIKVFRQDCAYQKRRSESWETSSTFSRKILGRTNSARHSIASSIGKESKTPSERIISWRDSVIGTEISSIDNLRAAAGLRTRSSSPRKSMAQLSRYSSPVTPAPVVPESPSASAHSPPPSAPKSSMDSPSSSTMDATRSFHTAETDPSSPSRAERRPEDASVLMDGAQSHAFWNKTAQAAQAASARRAANTLDPHFLSPIGRQYSVASALSSDCSSLTGEQDEGEVLRCTNCKGTNFRATRTREGKSRLICVKCNKPAT</sequence>
<dbReference type="InParanoid" id="V5HZ85"/>
<evidence type="ECO:0000313" key="6">
    <source>
        <dbReference type="Proteomes" id="UP000018001"/>
    </source>
</evidence>
<evidence type="ECO:0000256" key="1">
    <source>
        <dbReference type="ARBA" id="ARBA00022574"/>
    </source>
</evidence>
<feature type="region of interest" description="Disordered" evidence="4">
    <location>
        <begin position="796"/>
        <end position="876"/>
    </location>
</feature>
<keyword evidence="2" id="KW-0677">Repeat</keyword>
<accession>V5HZ85</accession>
<feature type="region of interest" description="Disordered" evidence="4">
    <location>
        <begin position="647"/>
        <end position="703"/>
    </location>
</feature>
<evidence type="ECO:0000256" key="2">
    <source>
        <dbReference type="ARBA" id="ARBA00022737"/>
    </source>
</evidence>
<feature type="repeat" description="WD" evidence="3">
    <location>
        <begin position="423"/>
        <end position="457"/>
    </location>
</feature>
<evidence type="ECO:0008006" key="7">
    <source>
        <dbReference type="Google" id="ProtNLM"/>
    </source>
</evidence>
<dbReference type="InterPro" id="IPR015943">
    <property type="entry name" value="WD40/YVTN_repeat-like_dom_sf"/>
</dbReference>
<feature type="region of interest" description="Disordered" evidence="4">
    <location>
        <begin position="1"/>
        <end position="50"/>
    </location>
</feature>
<name>V5HZ85_BYSSN</name>
<dbReference type="SMART" id="SM00320">
    <property type="entry name" value="WD40"/>
    <property type="match status" value="6"/>
</dbReference>
<dbReference type="InterPro" id="IPR001680">
    <property type="entry name" value="WD40_rpt"/>
</dbReference>
<dbReference type="InterPro" id="IPR036322">
    <property type="entry name" value="WD40_repeat_dom_sf"/>
</dbReference>
<dbReference type="AlphaFoldDB" id="V5HZ85"/>
<dbReference type="Proteomes" id="UP000018001">
    <property type="component" value="Unassembled WGS sequence"/>
</dbReference>
<evidence type="ECO:0000256" key="4">
    <source>
        <dbReference type="SAM" id="MobiDB-lite"/>
    </source>
</evidence>
<dbReference type="FunCoup" id="V5HZ85">
    <property type="interactions" value="54"/>
</dbReference>
<dbReference type="PANTHER" id="PTHR14221">
    <property type="entry name" value="WD REPEAT DOMAIN 44"/>
    <property type="match status" value="1"/>
</dbReference>